<dbReference type="EMBL" id="CP136925">
    <property type="protein sequence ID" value="WXA14369.1"/>
    <property type="molecule type" value="Genomic_DNA"/>
</dbReference>
<dbReference type="PANTHER" id="PTHR40407:SF1">
    <property type="entry name" value="HEPARAN-ALPHA-GLUCOSAMINIDE N-ACETYLTRANSFERASE CATALYTIC DOMAIN-CONTAINING PROTEIN"/>
    <property type="match status" value="1"/>
</dbReference>
<dbReference type="AlphaFoldDB" id="A0AAU6PAW1"/>
<feature type="transmembrane region" description="Helical" evidence="1">
    <location>
        <begin position="57"/>
        <end position="76"/>
    </location>
</feature>
<dbReference type="InterPro" id="IPR012429">
    <property type="entry name" value="HGSNAT_cat"/>
</dbReference>
<feature type="transmembrane region" description="Helical" evidence="1">
    <location>
        <begin position="225"/>
        <end position="243"/>
    </location>
</feature>
<evidence type="ECO:0000313" key="5">
    <source>
        <dbReference type="Proteomes" id="UP001368318"/>
    </source>
</evidence>
<protein>
    <submittedName>
        <fullName evidence="4">Heparan-alpha-glucosaminide N-acetyltransferase domain-containing protein</fullName>
    </submittedName>
</protein>
<sequence>MKTQNIKYRITSIDALRGLVMLIMLVDHVRERVFLHAQVLDPMDISTTNTGLFFTRLSAHICAPVFIFLTGLSAWLYENPNNKPKRSARAFLFKRGLFIIVLEITIINFSWFGYYETLYLQVMWAIGLSMLFLAAIIKLPNIYIALIGGVIIFGHNALSGIEFNSNDWFYNIWTILHDRGMLNTNNFANIKVSYPVLPWLGLICIGYFSGSIYNQNIKPNQRFKILRIVSISCLGLLVILRGFNFYGETLAWKTQDTITKTIMSFLNYTKYPPSLDFLLFTMAIGTYLLVIFEKYESKTTDILKTFGGSPMFFYVLHLYVLLALYNILLVIFGKNKGNYFGVDNLWLVWLIAVILSFLMYLPVKKFGEYKRKSKSKWIKYF</sequence>
<dbReference type="PANTHER" id="PTHR40407">
    <property type="entry name" value="MEMBRANE PROTEIN-LIKE PROTEIN"/>
    <property type="match status" value="1"/>
</dbReference>
<evidence type="ECO:0000256" key="1">
    <source>
        <dbReference type="SAM" id="Phobius"/>
    </source>
</evidence>
<feature type="transmembrane region" description="Helical" evidence="1">
    <location>
        <begin position="142"/>
        <end position="161"/>
    </location>
</feature>
<organism evidence="4">
    <name type="scientific">Mangrovimonas cancribranchiae</name>
    <dbReference type="NCBI Taxonomy" id="3080055"/>
    <lineage>
        <taxon>Bacteria</taxon>
        <taxon>Pseudomonadati</taxon>
        <taxon>Bacteroidota</taxon>
        <taxon>Flavobacteriia</taxon>
        <taxon>Flavobacteriales</taxon>
        <taxon>Flavobacteriaceae</taxon>
        <taxon>Mangrovimonas</taxon>
    </lineage>
</organism>
<feature type="domain" description="Heparan-alpha-glucosaminide N-acetyltransferase catalytic" evidence="2">
    <location>
        <begin position="9"/>
        <end position="222"/>
    </location>
</feature>
<proteinExistence type="predicted"/>
<dbReference type="Proteomes" id="UP001368318">
    <property type="component" value="Chromosome"/>
</dbReference>
<name>A0AAU6PAW1_9FLAO</name>
<dbReference type="KEGG" id="mcaa:R3L15_05685"/>
<accession>A0AAU6PAW1</accession>
<keyword evidence="1" id="KW-0812">Transmembrane</keyword>
<keyword evidence="5" id="KW-1185">Reference proteome</keyword>
<feature type="transmembrane region" description="Helical" evidence="1">
    <location>
        <begin position="345"/>
        <end position="363"/>
    </location>
</feature>
<evidence type="ECO:0000313" key="4">
    <source>
        <dbReference type="EMBL" id="WXA14369.1"/>
    </source>
</evidence>
<dbReference type="EMBL" id="CP136924">
    <property type="protein sequence ID" value="WXA03208.1"/>
    <property type="molecule type" value="Genomic_DNA"/>
</dbReference>
<evidence type="ECO:0000259" key="2">
    <source>
        <dbReference type="Pfam" id="PF07786"/>
    </source>
</evidence>
<gene>
    <name evidence="4" type="ORF">R3L15_05685</name>
    <name evidence="3" type="ORF">R3L16_01715</name>
</gene>
<feature type="transmembrane region" description="Helical" evidence="1">
    <location>
        <begin position="96"/>
        <end position="112"/>
    </location>
</feature>
<dbReference type="RefSeq" id="WP_338733782.1">
    <property type="nucleotide sequence ID" value="NZ_CP136924.1"/>
</dbReference>
<keyword evidence="1" id="KW-1133">Transmembrane helix</keyword>
<feature type="transmembrane region" description="Helical" evidence="1">
    <location>
        <begin position="196"/>
        <end position="213"/>
    </location>
</feature>
<feature type="transmembrane region" description="Helical" evidence="1">
    <location>
        <begin position="312"/>
        <end position="333"/>
    </location>
</feature>
<evidence type="ECO:0000313" key="3">
    <source>
        <dbReference type="EMBL" id="WXA03208.1"/>
    </source>
</evidence>
<keyword evidence="1" id="KW-0472">Membrane</keyword>
<dbReference type="Pfam" id="PF07786">
    <property type="entry name" value="HGSNAT_cat"/>
    <property type="match status" value="1"/>
</dbReference>
<reference evidence="4 5" key="1">
    <citation type="submission" date="2023-10" db="EMBL/GenBank/DDBJ databases">
        <title>Culture-based analysis of two novel bacteria associated with mangrove crab gills.</title>
        <authorList>
            <person name="Yang X."/>
            <person name="Garuglieri E."/>
            <person name="Van Goethem M.W."/>
            <person name="Fusi M."/>
            <person name="Marasco R."/>
            <person name="Daffonchio D.G."/>
        </authorList>
    </citation>
    <scope>NUCLEOTIDE SEQUENCE</scope>
    <source>
        <strain evidence="4">UG2-1</strain>
        <strain evidence="3">UG2-2</strain>
        <strain evidence="5">UG2_2</strain>
    </source>
</reference>
<feature type="transmembrane region" description="Helical" evidence="1">
    <location>
        <begin position="274"/>
        <end position="292"/>
    </location>
</feature>